<evidence type="ECO:0000256" key="1">
    <source>
        <dbReference type="SAM" id="SignalP"/>
    </source>
</evidence>
<evidence type="ECO:0000313" key="3">
    <source>
        <dbReference type="Proteomes" id="UP000190774"/>
    </source>
</evidence>
<dbReference type="AlphaFoldDB" id="A0A1T4WYX9"/>
<feature type="chain" id="PRO_5013386848" evidence="1">
    <location>
        <begin position="23"/>
        <end position="207"/>
    </location>
</feature>
<proteinExistence type="predicted"/>
<reference evidence="3" key="1">
    <citation type="submission" date="2017-02" db="EMBL/GenBank/DDBJ databases">
        <authorList>
            <person name="Varghese N."/>
            <person name="Submissions S."/>
        </authorList>
    </citation>
    <scope>NUCLEOTIDE SEQUENCE [LARGE SCALE GENOMIC DNA]</scope>
    <source>
        <strain evidence="3">ATCC 700200</strain>
    </source>
</reference>
<dbReference type="EMBL" id="FUYE01000002">
    <property type="protein sequence ID" value="SKA82367.1"/>
    <property type="molecule type" value="Genomic_DNA"/>
</dbReference>
<name>A0A1T4WYX9_9BACT</name>
<sequence length="207" mass="23282">MNRFFRILLVLFLVGLPHVAPAQASKSTTKSKPAPVRGSLFIGNDKSPWLPRTTLLPTAASIETRAQKLSSRQRNLDAFGLSTFPREDDAPIIEEDVYRATPKITLNQALQTLKINGVNLQRRQFLIGGRQAEEGDVIELSFKNEIFQAQVVEVNATELHFRDLQRDETGVLKHTIIPQLNIEPLQKVVSQFESRMTPMEPSTPDKP</sequence>
<organism evidence="2 3">
    <name type="scientific">Prosthecobacter debontii</name>
    <dbReference type="NCBI Taxonomy" id="48467"/>
    <lineage>
        <taxon>Bacteria</taxon>
        <taxon>Pseudomonadati</taxon>
        <taxon>Verrucomicrobiota</taxon>
        <taxon>Verrucomicrobiia</taxon>
        <taxon>Verrucomicrobiales</taxon>
        <taxon>Verrucomicrobiaceae</taxon>
        <taxon>Prosthecobacter</taxon>
    </lineage>
</organism>
<keyword evidence="3" id="KW-1185">Reference proteome</keyword>
<dbReference type="OrthoDB" id="192962at2"/>
<dbReference type="Proteomes" id="UP000190774">
    <property type="component" value="Unassembled WGS sequence"/>
</dbReference>
<protein>
    <submittedName>
        <fullName evidence="2">Uncharacterized protein</fullName>
    </submittedName>
</protein>
<gene>
    <name evidence="2" type="ORF">SAMN02745166_00899</name>
</gene>
<evidence type="ECO:0000313" key="2">
    <source>
        <dbReference type="EMBL" id="SKA82367.1"/>
    </source>
</evidence>
<accession>A0A1T4WYX9</accession>
<keyword evidence="1" id="KW-0732">Signal</keyword>
<dbReference type="STRING" id="48467.SAMN02745166_00899"/>
<feature type="signal peptide" evidence="1">
    <location>
        <begin position="1"/>
        <end position="22"/>
    </location>
</feature>